<organism evidence="7 8">
    <name type="scientific">Pseudoalteromonas byunsanensis</name>
    <dbReference type="NCBI Taxonomy" id="327939"/>
    <lineage>
        <taxon>Bacteria</taxon>
        <taxon>Pseudomonadati</taxon>
        <taxon>Pseudomonadota</taxon>
        <taxon>Gammaproteobacteria</taxon>
        <taxon>Alteromonadales</taxon>
        <taxon>Pseudoalteromonadaceae</taxon>
        <taxon>Pseudoalteromonas</taxon>
    </lineage>
</organism>
<feature type="transmembrane region" description="Helical" evidence="6">
    <location>
        <begin position="48"/>
        <end position="68"/>
    </location>
</feature>
<sequence>MCLFSAKLLSSWLQLSIPAPLIGMALMFLLLSSNLLKPQWLAPACAPILKYMALFFIPAGVGIVQYTSLLSTHWPLLLSVLTLVPLTGLCLVGWLAKKVAFYD</sequence>
<dbReference type="Pfam" id="PF03788">
    <property type="entry name" value="LrgA"/>
    <property type="match status" value="1"/>
</dbReference>
<keyword evidence="4 6" id="KW-1133">Transmembrane helix</keyword>
<gene>
    <name evidence="7" type="ORF">BIW53_12830</name>
</gene>
<keyword evidence="8" id="KW-1185">Reference proteome</keyword>
<dbReference type="AlphaFoldDB" id="A0A1S1N1P0"/>
<protein>
    <recommendedName>
        <fullName evidence="9">CidA/LrgA family protein</fullName>
    </recommendedName>
</protein>
<evidence type="ECO:0000256" key="2">
    <source>
        <dbReference type="ARBA" id="ARBA00022475"/>
    </source>
</evidence>
<dbReference type="InterPro" id="IPR005538">
    <property type="entry name" value="LrgA/CidA"/>
</dbReference>
<evidence type="ECO:0000256" key="3">
    <source>
        <dbReference type="ARBA" id="ARBA00022692"/>
    </source>
</evidence>
<dbReference type="STRING" id="327939.BIW53_12830"/>
<comment type="subcellular location">
    <subcellularLocation>
        <location evidence="1">Cell membrane</location>
        <topology evidence="1">Multi-pass membrane protein</topology>
    </subcellularLocation>
</comment>
<keyword evidence="5 6" id="KW-0472">Membrane</keyword>
<feature type="transmembrane region" description="Helical" evidence="6">
    <location>
        <begin position="12"/>
        <end position="36"/>
    </location>
</feature>
<feature type="transmembrane region" description="Helical" evidence="6">
    <location>
        <begin position="74"/>
        <end position="96"/>
    </location>
</feature>
<dbReference type="Proteomes" id="UP000180253">
    <property type="component" value="Unassembled WGS sequence"/>
</dbReference>
<accession>A0A1S1N1P0</accession>
<evidence type="ECO:0000256" key="1">
    <source>
        <dbReference type="ARBA" id="ARBA00004651"/>
    </source>
</evidence>
<comment type="caution">
    <text evidence="7">The sequence shown here is derived from an EMBL/GenBank/DDBJ whole genome shotgun (WGS) entry which is preliminary data.</text>
</comment>
<dbReference type="GO" id="GO:0005886">
    <property type="term" value="C:plasma membrane"/>
    <property type="evidence" value="ECO:0007669"/>
    <property type="project" value="UniProtKB-SubCell"/>
</dbReference>
<keyword evidence="2" id="KW-1003">Cell membrane</keyword>
<reference evidence="7 8" key="1">
    <citation type="submission" date="2016-10" db="EMBL/GenBank/DDBJ databases">
        <title>Pseudoalteromonas amylolytica sp. nov., isolated from the surface seawater.</title>
        <authorList>
            <person name="Wu Y.-H."/>
            <person name="Cheng H."/>
            <person name="Jin X.-B."/>
            <person name="Wang C.-S."/>
            <person name="Xu X.-W."/>
        </authorList>
    </citation>
    <scope>NUCLEOTIDE SEQUENCE [LARGE SCALE GENOMIC DNA]</scope>
    <source>
        <strain evidence="7 8">JCM 12483</strain>
    </source>
</reference>
<name>A0A1S1N1P0_9GAMM</name>
<evidence type="ECO:0000313" key="7">
    <source>
        <dbReference type="EMBL" id="OHU95109.1"/>
    </source>
</evidence>
<evidence type="ECO:0000256" key="6">
    <source>
        <dbReference type="SAM" id="Phobius"/>
    </source>
</evidence>
<evidence type="ECO:0000256" key="5">
    <source>
        <dbReference type="ARBA" id="ARBA00023136"/>
    </source>
</evidence>
<dbReference type="PANTHER" id="PTHR33931">
    <property type="entry name" value="HOLIN-LIKE PROTEIN CIDA-RELATED"/>
    <property type="match status" value="1"/>
</dbReference>
<evidence type="ECO:0000256" key="4">
    <source>
        <dbReference type="ARBA" id="ARBA00022989"/>
    </source>
</evidence>
<dbReference type="PANTHER" id="PTHR33931:SF2">
    <property type="entry name" value="HOLIN-LIKE PROTEIN CIDA"/>
    <property type="match status" value="1"/>
</dbReference>
<keyword evidence="3 6" id="KW-0812">Transmembrane</keyword>
<proteinExistence type="predicted"/>
<evidence type="ECO:0000313" key="8">
    <source>
        <dbReference type="Proteomes" id="UP000180253"/>
    </source>
</evidence>
<evidence type="ECO:0008006" key="9">
    <source>
        <dbReference type="Google" id="ProtNLM"/>
    </source>
</evidence>
<dbReference type="EMBL" id="MNAN01000032">
    <property type="protein sequence ID" value="OHU95109.1"/>
    <property type="molecule type" value="Genomic_DNA"/>
</dbReference>